<accession>A0AAD4QTW7</accession>
<organism evidence="16 17">
    <name type="scientific">Ditylenchus destructor</name>
    <dbReference type="NCBI Taxonomy" id="166010"/>
    <lineage>
        <taxon>Eukaryota</taxon>
        <taxon>Metazoa</taxon>
        <taxon>Ecdysozoa</taxon>
        <taxon>Nematoda</taxon>
        <taxon>Chromadorea</taxon>
        <taxon>Rhabditida</taxon>
        <taxon>Tylenchina</taxon>
        <taxon>Tylenchomorpha</taxon>
        <taxon>Sphaerularioidea</taxon>
        <taxon>Anguinidae</taxon>
        <taxon>Anguininae</taxon>
        <taxon>Ditylenchus</taxon>
    </lineage>
</organism>
<feature type="signal peptide" evidence="14">
    <location>
        <begin position="1"/>
        <end position="22"/>
    </location>
</feature>
<evidence type="ECO:0000256" key="14">
    <source>
        <dbReference type="SAM" id="SignalP"/>
    </source>
</evidence>
<comment type="catalytic activity">
    <reaction evidence="9">
        <text>L-threonyl-[protein] + ATP = O-phospho-L-threonyl-[protein] + ADP + H(+)</text>
        <dbReference type="Rhea" id="RHEA:46608"/>
        <dbReference type="Rhea" id="RHEA-COMP:11060"/>
        <dbReference type="Rhea" id="RHEA-COMP:11605"/>
        <dbReference type="ChEBI" id="CHEBI:15378"/>
        <dbReference type="ChEBI" id="CHEBI:30013"/>
        <dbReference type="ChEBI" id="CHEBI:30616"/>
        <dbReference type="ChEBI" id="CHEBI:61977"/>
        <dbReference type="ChEBI" id="CHEBI:456216"/>
        <dbReference type="EC" id="2.7.11.1"/>
    </reaction>
</comment>
<dbReference type="InterPro" id="IPR017441">
    <property type="entry name" value="Protein_kinase_ATP_BS"/>
</dbReference>
<comment type="catalytic activity">
    <reaction evidence="10">
        <text>L-seryl-[protein] + ATP = O-phospho-L-seryl-[protein] + ADP + H(+)</text>
        <dbReference type="Rhea" id="RHEA:17989"/>
        <dbReference type="Rhea" id="RHEA-COMP:9863"/>
        <dbReference type="Rhea" id="RHEA-COMP:11604"/>
        <dbReference type="ChEBI" id="CHEBI:15378"/>
        <dbReference type="ChEBI" id="CHEBI:29999"/>
        <dbReference type="ChEBI" id="CHEBI:30616"/>
        <dbReference type="ChEBI" id="CHEBI:83421"/>
        <dbReference type="ChEBI" id="CHEBI:456216"/>
        <dbReference type="EC" id="2.7.11.1"/>
    </reaction>
</comment>
<evidence type="ECO:0000256" key="1">
    <source>
        <dbReference type="ARBA" id="ARBA00012513"/>
    </source>
</evidence>
<keyword evidence="3 12" id="KW-0723">Serine/threonine-protein kinase</keyword>
<feature type="compositionally biased region" description="Basic and acidic residues" evidence="13">
    <location>
        <begin position="42"/>
        <end position="54"/>
    </location>
</feature>
<keyword evidence="7 11" id="KW-0067">ATP-binding</keyword>
<keyword evidence="14" id="KW-0732">Signal</keyword>
<dbReference type="PANTHER" id="PTHR24356:SF1">
    <property type="entry name" value="SERINE_THREONINE-PROTEIN KINASE GREATWALL"/>
    <property type="match status" value="1"/>
</dbReference>
<evidence type="ECO:0000256" key="4">
    <source>
        <dbReference type="ARBA" id="ARBA00022679"/>
    </source>
</evidence>
<keyword evidence="4" id="KW-0808">Transferase</keyword>
<dbReference type="EMBL" id="JAKKPZ010000478">
    <property type="protein sequence ID" value="KAI1694701.1"/>
    <property type="molecule type" value="Genomic_DNA"/>
</dbReference>
<keyword evidence="17" id="KW-1185">Reference proteome</keyword>
<keyword evidence="5 11" id="KW-0547">Nucleotide-binding</keyword>
<evidence type="ECO:0000256" key="10">
    <source>
        <dbReference type="ARBA" id="ARBA00048679"/>
    </source>
</evidence>
<name>A0AAD4QTW7_9BILA</name>
<evidence type="ECO:0000256" key="11">
    <source>
        <dbReference type="PROSITE-ProRule" id="PRU10141"/>
    </source>
</evidence>
<reference evidence="16" key="1">
    <citation type="submission" date="2022-01" db="EMBL/GenBank/DDBJ databases">
        <title>Genome Sequence Resource for Two Populations of Ditylenchus destructor, the Migratory Endoparasitic Phytonematode.</title>
        <authorList>
            <person name="Zhang H."/>
            <person name="Lin R."/>
            <person name="Xie B."/>
        </authorList>
    </citation>
    <scope>NUCLEOTIDE SEQUENCE</scope>
    <source>
        <strain evidence="16">BazhouSP</strain>
    </source>
</reference>
<evidence type="ECO:0000256" key="6">
    <source>
        <dbReference type="ARBA" id="ARBA00022777"/>
    </source>
</evidence>
<evidence type="ECO:0000256" key="5">
    <source>
        <dbReference type="ARBA" id="ARBA00022741"/>
    </source>
</evidence>
<dbReference type="GO" id="GO:0005524">
    <property type="term" value="F:ATP binding"/>
    <property type="evidence" value="ECO:0007669"/>
    <property type="project" value="UniProtKB-UniRule"/>
</dbReference>
<dbReference type="Gene3D" id="3.30.200.20">
    <property type="entry name" value="Phosphorylase Kinase, domain 1"/>
    <property type="match status" value="1"/>
</dbReference>
<dbReference type="GO" id="GO:0035556">
    <property type="term" value="P:intracellular signal transduction"/>
    <property type="evidence" value="ECO:0007669"/>
    <property type="project" value="TreeGrafter"/>
</dbReference>
<feature type="domain" description="Protein kinase" evidence="15">
    <location>
        <begin position="80"/>
        <end position="238"/>
    </location>
</feature>
<dbReference type="PROSITE" id="PS00107">
    <property type="entry name" value="PROTEIN_KINASE_ATP"/>
    <property type="match status" value="1"/>
</dbReference>
<evidence type="ECO:0000256" key="9">
    <source>
        <dbReference type="ARBA" id="ARBA00047899"/>
    </source>
</evidence>
<sequence length="238" mass="26461">MTPFRMILLVISLAIFINTAVCGKGGGNCLKTSKHQQGYEGHGGHQEHEEHEAGPSHTGYETGSSDDGNSHIKQWSEIISTWEEPIGYGAFGEVRKAKSKSDNEVYAIKIINKGETMTTAEIKNEIAIQLKLDNIFIVRLYDAYQSHEAFYLQLEMVEGGALLDLMKTVDKFEENAARFYAAEIICGLEYIHAKDIVYRDLKPENVLLTSKGHIKVSDIKVSDRVALFSDCTATSALK</sequence>
<dbReference type="InterPro" id="IPR050236">
    <property type="entry name" value="Ser_Thr_kinase_AGC"/>
</dbReference>
<dbReference type="SUPFAM" id="SSF56112">
    <property type="entry name" value="Protein kinase-like (PK-like)"/>
    <property type="match status" value="1"/>
</dbReference>
<dbReference type="SMART" id="SM00220">
    <property type="entry name" value="S_TKc"/>
    <property type="match status" value="1"/>
</dbReference>
<evidence type="ECO:0000259" key="15">
    <source>
        <dbReference type="PROSITE" id="PS50011"/>
    </source>
</evidence>
<feature type="region of interest" description="Disordered" evidence="13">
    <location>
        <begin position="34"/>
        <end position="69"/>
    </location>
</feature>
<dbReference type="InterPro" id="IPR011009">
    <property type="entry name" value="Kinase-like_dom_sf"/>
</dbReference>
<dbReference type="PROSITE" id="PS00108">
    <property type="entry name" value="PROTEIN_KINASE_ST"/>
    <property type="match status" value="1"/>
</dbReference>
<dbReference type="PANTHER" id="PTHR24356">
    <property type="entry name" value="SERINE/THREONINE-PROTEIN KINASE"/>
    <property type="match status" value="1"/>
</dbReference>
<evidence type="ECO:0000256" key="7">
    <source>
        <dbReference type="ARBA" id="ARBA00022840"/>
    </source>
</evidence>
<dbReference type="AlphaFoldDB" id="A0AAD4QTW7"/>
<dbReference type="Pfam" id="PF00069">
    <property type="entry name" value="Pkinase"/>
    <property type="match status" value="1"/>
</dbReference>
<comment type="similarity">
    <text evidence="12">Belongs to the protein kinase superfamily.</text>
</comment>
<dbReference type="FunFam" id="1.10.510.10:FF:000294">
    <property type="entry name" value="Serine/threonine-protein kinase OXI1"/>
    <property type="match status" value="1"/>
</dbReference>
<feature type="chain" id="PRO_5042157246" description="Serine/threonine-protein kinase greatwall" evidence="14">
    <location>
        <begin position="23"/>
        <end position="238"/>
    </location>
</feature>
<evidence type="ECO:0000256" key="13">
    <source>
        <dbReference type="SAM" id="MobiDB-lite"/>
    </source>
</evidence>
<comment type="caution">
    <text evidence="16">The sequence shown here is derived from an EMBL/GenBank/DDBJ whole genome shotgun (WGS) entry which is preliminary data.</text>
</comment>
<dbReference type="InterPro" id="IPR000719">
    <property type="entry name" value="Prot_kinase_dom"/>
</dbReference>
<evidence type="ECO:0000256" key="8">
    <source>
        <dbReference type="ARBA" id="ARBA00033099"/>
    </source>
</evidence>
<dbReference type="Gene3D" id="1.10.510.10">
    <property type="entry name" value="Transferase(Phosphotransferase) domain 1"/>
    <property type="match status" value="1"/>
</dbReference>
<evidence type="ECO:0000256" key="2">
    <source>
        <dbReference type="ARBA" id="ARBA00022148"/>
    </source>
</evidence>
<dbReference type="InterPro" id="IPR008271">
    <property type="entry name" value="Ser/Thr_kinase_AS"/>
</dbReference>
<dbReference type="PROSITE" id="PS50011">
    <property type="entry name" value="PROTEIN_KINASE_DOM"/>
    <property type="match status" value="1"/>
</dbReference>
<evidence type="ECO:0000313" key="16">
    <source>
        <dbReference type="EMBL" id="KAI1694701.1"/>
    </source>
</evidence>
<dbReference type="EC" id="2.7.11.1" evidence="1"/>
<dbReference type="Proteomes" id="UP001201812">
    <property type="component" value="Unassembled WGS sequence"/>
</dbReference>
<keyword evidence="6 16" id="KW-0418">Kinase</keyword>
<gene>
    <name evidence="16" type="ORF">DdX_19971</name>
</gene>
<feature type="compositionally biased region" description="Polar residues" evidence="13">
    <location>
        <begin position="59"/>
        <end position="69"/>
    </location>
</feature>
<dbReference type="GO" id="GO:0004674">
    <property type="term" value="F:protein serine/threonine kinase activity"/>
    <property type="evidence" value="ECO:0007669"/>
    <property type="project" value="UniProtKB-KW"/>
</dbReference>
<evidence type="ECO:0000313" key="17">
    <source>
        <dbReference type="Proteomes" id="UP001201812"/>
    </source>
</evidence>
<proteinExistence type="inferred from homology"/>
<feature type="binding site" evidence="11">
    <location>
        <position position="109"/>
    </location>
    <ligand>
        <name>ATP</name>
        <dbReference type="ChEBI" id="CHEBI:30616"/>
    </ligand>
</feature>
<evidence type="ECO:0000256" key="12">
    <source>
        <dbReference type="RuleBase" id="RU000304"/>
    </source>
</evidence>
<protein>
    <recommendedName>
        <fullName evidence="2">Serine/threonine-protein kinase greatwall</fullName>
        <ecNumber evidence="1">2.7.11.1</ecNumber>
    </recommendedName>
    <alternativeName>
        <fullName evidence="8">Microtubule-associated serine/threonine-protein kinase-like</fullName>
    </alternativeName>
</protein>
<evidence type="ECO:0000256" key="3">
    <source>
        <dbReference type="ARBA" id="ARBA00022527"/>
    </source>
</evidence>